<feature type="domain" description="Mug135-like C-terminal" evidence="3">
    <location>
        <begin position="58"/>
        <end position="131"/>
    </location>
</feature>
<dbReference type="Pfam" id="PF08593">
    <property type="entry name" value="Mug135_C"/>
    <property type="match status" value="1"/>
</dbReference>
<accession>A0AAW0BPD1</accession>
<dbReference type="Proteomes" id="UP001362999">
    <property type="component" value="Unassembled WGS sequence"/>
</dbReference>
<keyword evidence="5" id="KW-1185">Reference proteome</keyword>
<dbReference type="EMBL" id="JAWWNJ010000028">
    <property type="protein sequence ID" value="KAK7028460.1"/>
    <property type="molecule type" value="Genomic_DNA"/>
</dbReference>
<comment type="similarity">
    <text evidence="1">Belongs to the UPF0612 family.</text>
</comment>
<evidence type="ECO:0000256" key="2">
    <source>
        <dbReference type="SAM" id="MobiDB-lite"/>
    </source>
</evidence>
<dbReference type="AlphaFoldDB" id="A0AAW0BPD1"/>
<evidence type="ECO:0000313" key="4">
    <source>
        <dbReference type="EMBL" id="KAK7028460.1"/>
    </source>
</evidence>
<proteinExistence type="inferred from homology"/>
<evidence type="ECO:0000256" key="1">
    <source>
        <dbReference type="ARBA" id="ARBA00005788"/>
    </source>
</evidence>
<organism evidence="4 5">
    <name type="scientific">Favolaschia claudopus</name>
    <dbReference type="NCBI Taxonomy" id="2862362"/>
    <lineage>
        <taxon>Eukaryota</taxon>
        <taxon>Fungi</taxon>
        <taxon>Dikarya</taxon>
        <taxon>Basidiomycota</taxon>
        <taxon>Agaricomycotina</taxon>
        <taxon>Agaricomycetes</taxon>
        <taxon>Agaricomycetidae</taxon>
        <taxon>Agaricales</taxon>
        <taxon>Marasmiineae</taxon>
        <taxon>Mycenaceae</taxon>
        <taxon>Favolaschia</taxon>
    </lineage>
</organism>
<reference evidence="4 5" key="1">
    <citation type="journal article" date="2024" name="J Genomics">
        <title>Draft genome sequencing and assembly of Favolaschia claudopus CIRM-BRFM 2984 isolated from oak limbs.</title>
        <authorList>
            <person name="Navarro D."/>
            <person name="Drula E."/>
            <person name="Chaduli D."/>
            <person name="Cazenave R."/>
            <person name="Ahrendt S."/>
            <person name="Wang J."/>
            <person name="Lipzen A."/>
            <person name="Daum C."/>
            <person name="Barry K."/>
            <person name="Grigoriev I.V."/>
            <person name="Favel A."/>
            <person name="Rosso M.N."/>
            <person name="Martin F."/>
        </authorList>
    </citation>
    <scope>NUCLEOTIDE SEQUENCE [LARGE SCALE GENOMIC DNA]</scope>
    <source>
        <strain evidence="4 5">CIRM-BRFM 2984</strain>
    </source>
</reference>
<protein>
    <recommendedName>
        <fullName evidence="3">Mug135-like C-terminal domain-containing protein</fullName>
    </recommendedName>
</protein>
<evidence type="ECO:0000259" key="3">
    <source>
        <dbReference type="Pfam" id="PF08593"/>
    </source>
</evidence>
<name>A0AAW0BPD1_9AGAR</name>
<comment type="caution">
    <text evidence="4">The sequence shown here is derived from an EMBL/GenBank/DDBJ whole genome shotgun (WGS) entry which is preliminary data.</text>
</comment>
<dbReference type="InterPro" id="IPR013902">
    <property type="entry name" value="Mug135-like_C"/>
</dbReference>
<sequence length="138" mass="14540">MAALPQLPQSPTGGLPTPTAQGPGAMPGWFHAWDANVFQPAVNAIRIDLATFRAEFANGRCATGHQAPSESEVVLFVSGDDPTGVPHNLPAIQSTTDILALTPANLTAYLTGYGLSAQGNPAVRTRRLARHLVYFGHL</sequence>
<gene>
    <name evidence="4" type="ORF">R3P38DRAFT_2776181</name>
</gene>
<evidence type="ECO:0000313" key="5">
    <source>
        <dbReference type="Proteomes" id="UP001362999"/>
    </source>
</evidence>
<feature type="region of interest" description="Disordered" evidence="2">
    <location>
        <begin position="1"/>
        <end position="23"/>
    </location>
</feature>